<reference evidence="1 2" key="1">
    <citation type="submission" date="2020-07" db="EMBL/GenBank/DDBJ databases">
        <title>Comparative genomics of pyrophilous fungi reveals a link between fire events and developmental genes.</title>
        <authorList>
            <consortium name="DOE Joint Genome Institute"/>
            <person name="Steindorff A.S."/>
            <person name="Carver A."/>
            <person name="Calhoun S."/>
            <person name="Stillman K."/>
            <person name="Liu H."/>
            <person name="Lipzen A."/>
            <person name="Pangilinan J."/>
            <person name="Labutti K."/>
            <person name="Bruns T.D."/>
            <person name="Grigoriev I.V."/>
        </authorList>
    </citation>
    <scope>NUCLEOTIDE SEQUENCE [LARGE SCALE GENOMIC DNA]</scope>
    <source>
        <strain evidence="1 2">CBS 144469</strain>
    </source>
</reference>
<organism evidence="1 2">
    <name type="scientific">Ephemerocybe angulata</name>
    <dbReference type="NCBI Taxonomy" id="980116"/>
    <lineage>
        <taxon>Eukaryota</taxon>
        <taxon>Fungi</taxon>
        <taxon>Dikarya</taxon>
        <taxon>Basidiomycota</taxon>
        <taxon>Agaricomycotina</taxon>
        <taxon>Agaricomycetes</taxon>
        <taxon>Agaricomycetidae</taxon>
        <taxon>Agaricales</taxon>
        <taxon>Agaricineae</taxon>
        <taxon>Psathyrellaceae</taxon>
        <taxon>Ephemerocybe</taxon>
    </lineage>
</organism>
<accession>A0A8H6LYR4</accession>
<gene>
    <name evidence="1" type="ORF">DFP72DRAFT_918365</name>
</gene>
<dbReference type="AlphaFoldDB" id="A0A8H6LYR4"/>
<sequence length="356" mass="40466">MASLPADLHPFRFGDLPLDLVRTVFETSAETCNPSALSIACLSKEVKSWVEPILYRHIPINNPRTLSLLHRTITSDTSSKPASFFRTHVKSICIGDRWMDKVGQLLDILSACSNVTRLSTIGTIILVPSHMDDCRVGNHAVWERLRPTRLSISHNLFMPTHRHFRFTTGGPGPTPTCDLNPLFTNVTHLEISCLDLTLEEELAAHDVSDWSWPSLLLLTSLTHLCIAPRFITNTVGWADESIPWFPPSLVVCVLALPLCPGLIQVIDYYRFRGGAKENILRVGRRLDPRVVVAVSKASYNFYYDYYKEEMMDVPEGEWIKDEVVCRWDDERDRPGNEDTFWEDAASMVQRRKDAKL</sequence>
<comment type="caution">
    <text evidence="1">The sequence shown here is derived from an EMBL/GenBank/DDBJ whole genome shotgun (WGS) entry which is preliminary data.</text>
</comment>
<evidence type="ECO:0000313" key="1">
    <source>
        <dbReference type="EMBL" id="KAF6747830.1"/>
    </source>
</evidence>
<dbReference type="OrthoDB" id="3145912at2759"/>
<evidence type="ECO:0000313" key="2">
    <source>
        <dbReference type="Proteomes" id="UP000521943"/>
    </source>
</evidence>
<keyword evidence="2" id="KW-1185">Reference proteome</keyword>
<proteinExistence type="predicted"/>
<protein>
    <submittedName>
        <fullName evidence="1">Uncharacterized protein</fullName>
    </submittedName>
</protein>
<dbReference type="EMBL" id="JACGCI010000077">
    <property type="protein sequence ID" value="KAF6747830.1"/>
    <property type="molecule type" value="Genomic_DNA"/>
</dbReference>
<name>A0A8H6LYR4_9AGAR</name>
<dbReference type="Proteomes" id="UP000521943">
    <property type="component" value="Unassembled WGS sequence"/>
</dbReference>